<evidence type="ECO:0000256" key="3">
    <source>
        <dbReference type="SAM" id="MobiDB-lite"/>
    </source>
</evidence>
<evidence type="ECO:0000313" key="5">
    <source>
        <dbReference type="EMBL" id="CAG6581046.1"/>
    </source>
</evidence>
<dbReference type="Gene3D" id="2.30.29.30">
    <property type="entry name" value="Pleckstrin-homology domain (PH domain)/Phosphotyrosine-binding domain (PTB)"/>
    <property type="match status" value="1"/>
</dbReference>
<dbReference type="InterPro" id="IPR039034">
    <property type="entry name" value="INPP4"/>
</dbReference>
<dbReference type="AlphaFoldDB" id="A0A8D8NXE3"/>
<dbReference type="InterPro" id="IPR011993">
    <property type="entry name" value="PH-like_dom_sf"/>
</dbReference>
<evidence type="ECO:0000256" key="2">
    <source>
        <dbReference type="ARBA" id="ARBA00023098"/>
    </source>
</evidence>
<reference evidence="5" key="1">
    <citation type="submission" date="2021-05" db="EMBL/GenBank/DDBJ databases">
        <authorList>
            <person name="Alioto T."/>
            <person name="Alioto T."/>
            <person name="Gomez Garrido J."/>
        </authorList>
    </citation>
    <scope>NUCLEOTIDE SEQUENCE</scope>
</reference>
<proteinExistence type="predicted"/>
<keyword evidence="1" id="KW-0378">Hydrolase</keyword>
<dbReference type="PANTHER" id="PTHR12187">
    <property type="entry name" value="AGAP000124-PA"/>
    <property type="match status" value="1"/>
</dbReference>
<evidence type="ECO:0000256" key="1">
    <source>
        <dbReference type="ARBA" id="ARBA00022801"/>
    </source>
</evidence>
<dbReference type="EMBL" id="HBUE01306073">
    <property type="protein sequence ID" value="CAG6581046.1"/>
    <property type="molecule type" value="Transcribed_RNA"/>
</dbReference>
<dbReference type="PROSITE" id="PS50003">
    <property type="entry name" value="PH_DOMAIN"/>
    <property type="match status" value="1"/>
</dbReference>
<feature type="domain" description="PH" evidence="4">
    <location>
        <begin position="76"/>
        <end position="155"/>
    </location>
</feature>
<dbReference type="PANTHER" id="PTHR12187:SF11">
    <property type="entry name" value="PHOSPHATIDYLINOSITOL-3,4-BISPHOSPHATE 4-PHOSPHATASE"/>
    <property type="match status" value="1"/>
</dbReference>
<dbReference type="EMBL" id="HBUE01199914">
    <property type="protein sequence ID" value="CAG6529260.1"/>
    <property type="molecule type" value="Transcribed_RNA"/>
</dbReference>
<feature type="region of interest" description="Disordered" evidence="3">
    <location>
        <begin position="41"/>
        <end position="63"/>
    </location>
</feature>
<dbReference type="Pfam" id="PF00169">
    <property type="entry name" value="PH"/>
    <property type="match status" value="1"/>
</dbReference>
<organism evidence="5">
    <name type="scientific">Culex pipiens</name>
    <name type="common">House mosquito</name>
    <dbReference type="NCBI Taxonomy" id="7175"/>
    <lineage>
        <taxon>Eukaryota</taxon>
        <taxon>Metazoa</taxon>
        <taxon>Ecdysozoa</taxon>
        <taxon>Arthropoda</taxon>
        <taxon>Hexapoda</taxon>
        <taxon>Insecta</taxon>
        <taxon>Pterygota</taxon>
        <taxon>Neoptera</taxon>
        <taxon>Endopterygota</taxon>
        <taxon>Diptera</taxon>
        <taxon>Nematocera</taxon>
        <taxon>Culicoidea</taxon>
        <taxon>Culicidae</taxon>
        <taxon>Culicinae</taxon>
        <taxon>Culicini</taxon>
        <taxon>Culex</taxon>
        <taxon>Culex</taxon>
    </lineage>
</organism>
<protein>
    <submittedName>
        <fullName evidence="5">(northern house mosquito) hypothetical protein</fullName>
    </submittedName>
</protein>
<dbReference type="GO" id="GO:0016316">
    <property type="term" value="F:phosphatidylinositol-3,4-bisphosphate 4-phosphatase activity"/>
    <property type="evidence" value="ECO:0007669"/>
    <property type="project" value="InterPro"/>
</dbReference>
<accession>A0A8D8NXE3</accession>
<evidence type="ECO:0000259" key="4">
    <source>
        <dbReference type="PROSITE" id="PS50003"/>
    </source>
</evidence>
<keyword evidence="2" id="KW-0443">Lipid metabolism</keyword>
<sequence length="198" mass="22977">MRFNKQELITLATQPSNKFDKEGRLYVTEKQEGFFRKTEGDENVSSANVGGVKPPQQPKRNKSLSCIGGTAKVSLEKWCRLRGNLLFYFKSADQFSEPQGCIVLEKYRCVRHGDLREYDGFVFYLEFEDGLRQRFATNTDQERLEWMQAIGLAGYDVKRAQLKYLREQIDKKRGMIHDVDVDMLRLQTGKEIGDLISF</sequence>
<name>A0A8D8NXE3_CULPI</name>
<dbReference type="GO" id="GO:0005737">
    <property type="term" value="C:cytoplasm"/>
    <property type="evidence" value="ECO:0007669"/>
    <property type="project" value="TreeGrafter"/>
</dbReference>
<dbReference type="SUPFAM" id="SSF50729">
    <property type="entry name" value="PH domain-like"/>
    <property type="match status" value="1"/>
</dbReference>
<dbReference type="InterPro" id="IPR001849">
    <property type="entry name" value="PH_domain"/>
</dbReference>
<dbReference type="SMART" id="SM00233">
    <property type="entry name" value="PH"/>
    <property type="match status" value="1"/>
</dbReference>